<dbReference type="EMBL" id="CP075896">
    <property type="protein sequence ID" value="QWB27747.1"/>
    <property type="molecule type" value="Genomic_DNA"/>
</dbReference>
<evidence type="ECO:0000256" key="1">
    <source>
        <dbReference type="ARBA" id="ARBA00007381"/>
    </source>
</evidence>
<dbReference type="Gene3D" id="3.90.640.10">
    <property type="entry name" value="Actin, Chain A, domain 4"/>
    <property type="match status" value="1"/>
</dbReference>
<accession>A0ABX8G3I1</accession>
<evidence type="ECO:0000313" key="6">
    <source>
        <dbReference type="EMBL" id="QWB27747.1"/>
    </source>
</evidence>
<evidence type="ECO:0000256" key="2">
    <source>
        <dbReference type="ARBA" id="ARBA00022741"/>
    </source>
</evidence>
<dbReference type="SUPFAM" id="SSF51230">
    <property type="entry name" value="Single hybrid motif"/>
    <property type="match status" value="1"/>
</dbReference>
<comment type="similarity">
    <text evidence="1">Belongs to the heat shock protein 70 family.</text>
</comment>
<dbReference type="InterPro" id="IPR013126">
    <property type="entry name" value="Hsp_70_fam"/>
</dbReference>
<keyword evidence="4" id="KW-0346">Stress response</keyword>
<protein>
    <submittedName>
        <fullName evidence="6">Hsp70 family protein</fullName>
    </submittedName>
</protein>
<keyword evidence="5" id="KW-0143">Chaperone</keyword>
<dbReference type="RefSeq" id="WP_215123692.1">
    <property type="nucleotide sequence ID" value="NZ_CP075896.1"/>
</dbReference>
<keyword evidence="2" id="KW-0547">Nucleotide-binding</keyword>
<dbReference type="PRINTS" id="PR00301">
    <property type="entry name" value="HEATSHOCK70"/>
</dbReference>
<gene>
    <name evidence="6" type="ORF">KJK29_36975</name>
</gene>
<evidence type="ECO:0000256" key="4">
    <source>
        <dbReference type="ARBA" id="ARBA00023016"/>
    </source>
</evidence>
<dbReference type="PANTHER" id="PTHR42749:SF1">
    <property type="entry name" value="CELL SHAPE-DETERMINING PROTEIN MREB"/>
    <property type="match status" value="1"/>
</dbReference>
<sequence length="466" mass="48875">MSGTTAPSVLAIDFGTTSTCAALVRNGTVHRLREHIGDGWCWPSAVLFDGTMPYVGTAAERRRRLAPAAYRDEIKCTLGQGTPVDLAGRGHRPGLLVSLLLQAVRAEAERVGGGPVSRTVLTVPAAYGPADPRREELLGAARSAGLPAVELCPEPVAAALAPLAGGPLPPGATVLVHDFGGGTFDTALVRLASGKDVDGGDGEHTVLAHAGEECGGRDLDGIVVAELRAQGGPELAELLPPPEGELTVRALRHRIELIDLARQLKHRLATESAPSDVFTPAERTFTLHRDRFLDLAGPLYERTTRCCARLLAEAALLDSSDRPPKADAVVLVGGSSRLPGLAAHVEEALGLPLYRAEDPRTAVAEGAAAWGRARTVRTVAATGPVPGRTPLCWPLPPGASTLVDWYVAPGARYEAGAVLGRVRTEEGSLIQLSALSAGRVRAHHARPGDRVRDGEWLLTVVRGDDG</sequence>
<dbReference type="PROSITE" id="PS01036">
    <property type="entry name" value="HSP70_3"/>
    <property type="match status" value="1"/>
</dbReference>
<organism evidence="6 7">
    <name type="scientific">Streptomyces koelreuteriae</name>
    <dbReference type="NCBI Taxonomy" id="2838015"/>
    <lineage>
        <taxon>Bacteria</taxon>
        <taxon>Bacillati</taxon>
        <taxon>Actinomycetota</taxon>
        <taxon>Actinomycetes</taxon>
        <taxon>Kitasatosporales</taxon>
        <taxon>Streptomycetaceae</taxon>
        <taxon>Streptomyces</taxon>
    </lineage>
</organism>
<dbReference type="InterPro" id="IPR011053">
    <property type="entry name" value="Single_hybrid_motif"/>
</dbReference>
<keyword evidence="7" id="KW-1185">Reference proteome</keyword>
<dbReference type="SUPFAM" id="SSF53067">
    <property type="entry name" value="Actin-like ATPase domain"/>
    <property type="match status" value="2"/>
</dbReference>
<reference evidence="7" key="1">
    <citation type="submission" date="2021-05" db="EMBL/GenBank/DDBJ databases">
        <title>Direct Submission.</title>
        <authorList>
            <person name="Li K."/>
            <person name="Gao J."/>
        </authorList>
    </citation>
    <scope>NUCLEOTIDE SEQUENCE [LARGE SCALE GENOMIC DNA]</scope>
    <source>
        <strain evidence="7">MG62</strain>
    </source>
</reference>
<dbReference type="InterPro" id="IPR018181">
    <property type="entry name" value="Heat_shock_70_CS"/>
</dbReference>
<proteinExistence type="inferred from homology"/>
<evidence type="ECO:0000256" key="3">
    <source>
        <dbReference type="ARBA" id="ARBA00022840"/>
    </source>
</evidence>
<keyword evidence="3" id="KW-0067">ATP-binding</keyword>
<dbReference type="Pfam" id="PF00012">
    <property type="entry name" value="HSP70"/>
    <property type="match status" value="1"/>
</dbReference>
<name>A0ABX8G3I1_9ACTN</name>
<evidence type="ECO:0000313" key="7">
    <source>
        <dbReference type="Proteomes" id="UP000679629"/>
    </source>
</evidence>
<dbReference type="Proteomes" id="UP000679629">
    <property type="component" value="Chromosome"/>
</dbReference>
<dbReference type="Gene3D" id="3.30.420.40">
    <property type="match status" value="2"/>
</dbReference>
<dbReference type="Gene3D" id="2.40.50.100">
    <property type="match status" value="1"/>
</dbReference>
<dbReference type="InterPro" id="IPR043129">
    <property type="entry name" value="ATPase_NBD"/>
</dbReference>
<dbReference type="PANTHER" id="PTHR42749">
    <property type="entry name" value="CELL SHAPE-DETERMINING PROTEIN MREB"/>
    <property type="match status" value="1"/>
</dbReference>
<evidence type="ECO:0000256" key="5">
    <source>
        <dbReference type="ARBA" id="ARBA00023186"/>
    </source>
</evidence>